<evidence type="ECO:0000313" key="1">
    <source>
        <dbReference type="EMBL" id="PKI50212.1"/>
    </source>
</evidence>
<dbReference type="AlphaFoldDB" id="A0A2I0J1U4"/>
<gene>
    <name evidence="1" type="ORF">CRG98_029395</name>
</gene>
<sequence>MGLQSWERKGLYSLSGSRSMDARCREGHWRRHGVDRVGAGTDKGGGANTIVSSTGIVMGGSEVISGIVGCGREKSVEWVASTLVVAFGLLVEVAHIPAAVVGTPSLVGTRQLQSVAGNTSRVPPNRLAVFPQSSAIVSLGLLVIEDGPVRVG</sequence>
<accession>A0A2I0J1U4</accession>
<dbReference type="Proteomes" id="UP000233551">
    <property type="component" value="Unassembled WGS sequence"/>
</dbReference>
<protein>
    <submittedName>
        <fullName evidence="1">Uncharacterized protein</fullName>
    </submittedName>
</protein>
<comment type="caution">
    <text evidence="1">The sequence shown here is derived from an EMBL/GenBank/DDBJ whole genome shotgun (WGS) entry which is preliminary data.</text>
</comment>
<reference evidence="1 2" key="1">
    <citation type="submission" date="2017-11" db="EMBL/GenBank/DDBJ databases">
        <title>De-novo sequencing of pomegranate (Punica granatum L.) genome.</title>
        <authorList>
            <person name="Akparov Z."/>
            <person name="Amiraslanov A."/>
            <person name="Hajiyeva S."/>
            <person name="Abbasov M."/>
            <person name="Kaur K."/>
            <person name="Hamwieh A."/>
            <person name="Solovyev V."/>
            <person name="Salamov A."/>
            <person name="Braich B."/>
            <person name="Kosarev P."/>
            <person name="Mahmoud A."/>
            <person name="Hajiyev E."/>
            <person name="Babayeva S."/>
            <person name="Izzatullayeva V."/>
            <person name="Mammadov A."/>
            <person name="Mammadov A."/>
            <person name="Sharifova S."/>
            <person name="Ojaghi J."/>
            <person name="Eynullazada K."/>
            <person name="Bayramov B."/>
            <person name="Abdulazimova A."/>
            <person name="Shahmuradov I."/>
        </authorList>
    </citation>
    <scope>NUCLEOTIDE SEQUENCE [LARGE SCALE GENOMIC DNA]</scope>
    <source>
        <strain evidence="2">cv. AG2017</strain>
        <tissue evidence="1">Leaf</tissue>
    </source>
</reference>
<organism evidence="1 2">
    <name type="scientific">Punica granatum</name>
    <name type="common">Pomegranate</name>
    <dbReference type="NCBI Taxonomy" id="22663"/>
    <lineage>
        <taxon>Eukaryota</taxon>
        <taxon>Viridiplantae</taxon>
        <taxon>Streptophyta</taxon>
        <taxon>Embryophyta</taxon>
        <taxon>Tracheophyta</taxon>
        <taxon>Spermatophyta</taxon>
        <taxon>Magnoliopsida</taxon>
        <taxon>eudicotyledons</taxon>
        <taxon>Gunneridae</taxon>
        <taxon>Pentapetalae</taxon>
        <taxon>rosids</taxon>
        <taxon>malvids</taxon>
        <taxon>Myrtales</taxon>
        <taxon>Lythraceae</taxon>
        <taxon>Punica</taxon>
    </lineage>
</organism>
<name>A0A2I0J1U4_PUNGR</name>
<keyword evidence="2" id="KW-1185">Reference proteome</keyword>
<dbReference type="EMBL" id="PGOL01002139">
    <property type="protein sequence ID" value="PKI50212.1"/>
    <property type="molecule type" value="Genomic_DNA"/>
</dbReference>
<proteinExistence type="predicted"/>
<evidence type="ECO:0000313" key="2">
    <source>
        <dbReference type="Proteomes" id="UP000233551"/>
    </source>
</evidence>